<evidence type="ECO:0000256" key="7">
    <source>
        <dbReference type="ARBA" id="ARBA00023239"/>
    </source>
</evidence>
<reference evidence="13" key="2">
    <citation type="journal article" date="2010" name="Stand. Genomic Sci.">
        <title>Complete genome sequence of Thermaerobacter marianensis type strain (7p75aT).</title>
        <authorList>
            <person name="Han C."/>
            <person name="Gu W."/>
            <person name="Zhang X."/>
            <person name="Lapidus A."/>
            <person name="Nolan M."/>
            <person name="Copeland A."/>
            <person name="Lucas S."/>
            <person name="Glavina Del Rio T."/>
            <person name="Tice H."/>
            <person name="Cheng J."/>
            <person name="Tapia R."/>
            <person name="Goodwin L."/>
            <person name="Pitluck S."/>
            <person name="Pagani I."/>
            <person name="Ivanova N."/>
            <person name="Mavromatis K."/>
            <person name="Mikhailova N."/>
            <person name="Pati A."/>
            <person name="Chen A."/>
            <person name="Palaniappan K."/>
            <person name="Land M."/>
            <person name="Hauser L."/>
            <person name="Chang Y."/>
            <person name="Jeffries C."/>
            <person name="Schneider S."/>
            <person name="Rohde M."/>
            <person name="Goker M."/>
            <person name="Pukall R."/>
            <person name="Woyke T."/>
            <person name="Bristow J."/>
            <person name="Eisen J."/>
            <person name="Markowitz V."/>
            <person name="Hugenholtz P."/>
            <person name="Kyrpides N."/>
            <person name="Klenk H."/>
            <person name="Detter J."/>
        </authorList>
    </citation>
    <scope>NUCLEOTIDE SEQUENCE [LARGE SCALE GENOMIC DNA]</scope>
    <source>
        <strain evidence="13">ATCC 700841 / DSM 12885 / JCM 10246 / 7p75a</strain>
    </source>
</reference>
<dbReference type="EMBL" id="CP002344">
    <property type="protein sequence ID" value="ADU50341.1"/>
    <property type="molecule type" value="Genomic_DNA"/>
</dbReference>
<dbReference type="eggNOG" id="COG0757">
    <property type="taxonomic scope" value="Bacteria"/>
</dbReference>
<dbReference type="NCBIfam" id="NF003807">
    <property type="entry name" value="PRK05395.1-4"/>
    <property type="match status" value="1"/>
</dbReference>
<feature type="binding site" evidence="8 10">
    <location>
        <position position="93"/>
    </location>
    <ligand>
        <name>substrate</name>
    </ligand>
</feature>
<sequence>MTATTSPAGGNAPGGRILVLHGPNLNLLGRREPEVYGTVTLEAVDAALRERAARHGVEVDTFQSNHEGTLIDRLHGAPGRYRGVILNPGGYAHTSVALRDAVAAVTGLGVPVIEVHLTNVHARESFRHRMVTAGACRGVISGLGIWSYLLALDALLHGGA</sequence>
<evidence type="ECO:0000256" key="6">
    <source>
        <dbReference type="ARBA" id="ARBA00023141"/>
    </source>
</evidence>
<dbReference type="PROSITE" id="PS01029">
    <property type="entry name" value="DEHYDROQUINASE_II"/>
    <property type="match status" value="1"/>
</dbReference>
<comment type="pathway">
    <text evidence="2 8">Metabolic intermediate biosynthesis; chorismate biosynthesis; chorismate from D-erythrose 4-phosphate and phosphoenolpyruvate: step 3/7.</text>
</comment>
<evidence type="ECO:0000313" key="12">
    <source>
        <dbReference type="EMBL" id="ADU50341.1"/>
    </source>
</evidence>
<keyword evidence="7 8" id="KW-0456">Lyase</keyword>
<dbReference type="Gene3D" id="3.40.50.9100">
    <property type="entry name" value="Dehydroquinase, class II"/>
    <property type="match status" value="1"/>
</dbReference>
<evidence type="ECO:0000256" key="9">
    <source>
        <dbReference type="PIRSR" id="PIRSR001399-1"/>
    </source>
</evidence>
<dbReference type="HAMAP" id="MF_00169">
    <property type="entry name" value="AroQ"/>
    <property type="match status" value="1"/>
</dbReference>
<dbReference type="OrthoDB" id="9790793at2"/>
<dbReference type="PANTHER" id="PTHR21272:SF3">
    <property type="entry name" value="CATABOLIC 3-DEHYDROQUINASE"/>
    <property type="match status" value="1"/>
</dbReference>
<dbReference type="GO" id="GO:0019631">
    <property type="term" value="P:quinate catabolic process"/>
    <property type="evidence" value="ECO:0007669"/>
    <property type="project" value="TreeGrafter"/>
</dbReference>
<feature type="active site" description="Proton acceptor" evidence="8 9">
    <location>
        <position position="36"/>
    </location>
</feature>
<dbReference type="AlphaFoldDB" id="E6SM11"/>
<feature type="site" description="Transition state stabilizer" evidence="8 11">
    <location>
        <position position="31"/>
    </location>
</feature>
<comment type="similarity">
    <text evidence="3 8">Belongs to the type-II 3-dehydroquinase family.</text>
</comment>
<dbReference type="GO" id="GO:0009423">
    <property type="term" value="P:chorismate biosynthetic process"/>
    <property type="evidence" value="ECO:0007669"/>
    <property type="project" value="UniProtKB-UniRule"/>
</dbReference>
<feature type="binding site" evidence="8 10">
    <location>
        <position position="87"/>
    </location>
    <ligand>
        <name>substrate</name>
    </ligand>
</feature>
<dbReference type="GO" id="GO:0009073">
    <property type="term" value="P:aromatic amino acid family biosynthetic process"/>
    <property type="evidence" value="ECO:0007669"/>
    <property type="project" value="UniProtKB-KW"/>
</dbReference>
<evidence type="ECO:0000256" key="1">
    <source>
        <dbReference type="ARBA" id="ARBA00001864"/>
    </source>
</evidence>
<dbReference type="NCBIfam" id="TIGR01088">
    <property type="entry name" value="aroQ"/>
    <property type="match status" value="1"/>
</dbReference>
<dbReference type="PIRSF" id="PIRSF001399">
    <property type="entry name" value="DHquinase_II"/>
    <property type="match status" value="1"/>
</dbReference>
<dbReference type="InterPro" id="IPR018509">
    <property type="entry name" value="DHquinase_II_CS"/>
</dbReference>
<evidence type="ECO:0000256" key="10">
    <source>
        <dbReference type="PIRSR" id="PIRSR001399-2"/>
    </source>
</evidence>
<comment type="subunit">
    <text evidence="4 8">Homododecamer.</text>
</comment>
<dbReference type="HOGENOM" id="CLU_090968_2_0_9"/>
<comment type="function">
    <text evidence="8">Catalyzes a trans-dehydration via an enolate intermediate.</text>
</comment>
<feature type="binding site" evidence="8 10">
    <location>
        <position position="100"/>
    </location>
    <ligand>
        <name>substrate</name>
    </ligand>
</feature>
<dbReference type="STRING" id="644966.Tmar_0216"/>
<gene>
    <name evidence="8" type="primary">aroQ</name>
    <name evidence="12" type="ordered locus">Tmar_0216</name>
</gene>
<accession>E6SM11</accession>
<name>E6SM11_THEM7</name>
<evidence type="ECO:0000313" key="13">
    <source>
        <dbReference type="Proteomes" id="UP000008915"/>
    </source>
</evidence>
<keyword evidence="6 8" id="KW-0057">Aromatic amino acid biosynthesis</keyword>
<keyword evidence="8" id="KW-0028">Amino-acid biosynthesis</keyword>
<protein>
    <recommendedName>
        <fullName evidence="5 8">3-dehydroquinate dehydratase</fullName>
        <shortName evidence="8">3-dehydroquinase</shortName>
        <ecNumber evidence="5 8">4.2.1.10</ecNumber>
    </recommendedName>
    <alternativeName>
        <fullName evidence="8">Type II DHQase</fullName>
    </alternativeName>
</protein>
<feature type="active site" description="Proton donor" evidence="8 9">
    <location>
        <position position="116"/>
    </location>
</feature>
<dbReference type="InterPro" id="IPR036441">
    <property type="entry name" value="DHquinase_II_sf"/>
</dbReference>
<feature type="binding site" evidence="8 10">
    <location>
        <position position="127"/>
    </location>
    <ligand>
        <name>substrate</name>
    </ligand>
</feature>
<organism evidence="12 13">
    <name type="scientific">Thermaerobacter marianensis (strain ATCC 700841 / DSM 12885 / JCM 10246 / 7p75a)</name>
    <dbReference type="NCBI Taxonomy" id="644966"/>
    <lineage>
        <taxon>Bacteria</taxon>
        <taxon>Bacillati</taxon>
        <taxon>Bacillota</taxon>
        <taxon>Clostridia</taxon>
        <taxon>Eubacteriales</taxon>
        <taxon>Clostridiales Family XVII. Incertae Sedis</taxon>
        <taxon>Thermaerobacter</taxon>
    </lineage>
</organism>
<dbReference type="Pfam" id="PF01220">
    <property type="entry name" value="DHquinase_II"/>
    <property type="match status" value="1"/>
</dbReference>
<evidence type="ECO:0000256" key="3">
    <source>
        <dbReference type="ARBA" id="ARBA00011037"/>
    </source>
</evidence>
<dbReference type="NCBIfam" id="NF003805">
    <property type="entry name" value="PRK05395.1-2"/>
    <property type="match status" value="1"/>
</dbReference>
<proteinExistence type="inferred from homology"/>
<dbReference type="EC" id="4.2.1.10" evidence="5 8"/>
<comment type="catalytic activity">
    <reaction evidence="1 8">
        <text>3-dehydroquinate = 3-dehydroshikimate + H2O</text>
        <dbReference type="Rhea" id="RHEA:21096"/>
        <dbReference type="ChEBI" id="CHEBI:15377"/>
        <dbReference type="ChEBI" id="CHEBI:16630"/>
        <dbReference type="ChEBI" id="CHEBI:32364"/>
        <dbReference type="EC" id="4.2.1.10"/>
    </reaction>
</comment>
<evidence type="ECO:0000256" key="8">
    <source>
        <dbReference type="HAMAP-Rule" id="MF_00169"/>
    </source>
</evidence>
<evidence type="ECO:0000256" key="2">
    <source>
        <dbReference type="ARBA" id="ARBA00004902"/>
    </source>
</evidence>
<dbReference type="GO" id="GO:0003855">
    <property type="term" value="F:3-dehydroquinate dehydratase activity"/>
    <property type="evidence" value="ECO:0007669"/>
    <property type="project" value="UniProtKB-UniRule"/>
</dbReference>
<evidence type="ECO:0000256" key="4">
    <source>
        <dbReference type="ARBA" id="ARBA00011193"/>
    </source>
</evidence>
<dbReference type="CDD" id="cd00466">
    <property type="entry name" value="DHQase_II"/>
    <property type="match status" value="1"/>
</dbReference>
<reference evidence="12 13" key="1">
    <citation type="journal article" date="2010" name="Stand. Genomic Sci.">
        <title>Complete genome sequence of Thermaerobacter marianensis type strain (7p75a).</title>
        <authorList>
            <person name="Han C."/>
            <person name="Gu W."/>
            <person name="Zhang X."/>
            <person name="Lapidus A."/>
            <person name="Nolan M."/>
            <person name="Copeland A."/>
            <person name="Lucas S."/>
            <person name="Del Rio T.G."/>
            <person name="Tice H."/>
            <person name="Cheng J.F."/>
            <person name="Tapia R."/>
            <person name="Goodwin L."/>
            <person name="Pitluck S."/>
            <person name="Pagani I."/>
            <person name="Ivanova N."/>
            <person name="Mavromatis K."/>
            <person name="Mikhailova N."/>
            <person name="Pati A."/>
            <person name="Chen A."/>
            <person name="Palaniappan K."/>
            <person name="Land M."/>
            <person name="Hauser L."/>
            <person name="Chang Y.J."/>
            <person name="Jeffries C.D."/>
            <person name="Schneider S."/>
            <person name="Rohde M."/>
            <person name="Goker M."/>
            <person name="Pukall R."/>
            <person name="Woyke T."/>
            <person name="Bristow J."/>
            <person name="Eisen J.A."/>
            <person name="Markowitz V."/>
            <person name="Hugenholtz P."/>
            <person name="Kyrpides N.C."/>
            <person name="Klenk H.P."/>
            <person name="Detter J.C."/>
        </authorList>
    </citation>
    <scope>NUCLEOTIDE SEQUENCE [LARGE SCALE GENOMIC DNA]</scope>
    <source>
        <strain evidence="13">ATCC 700841 / DSM 12885 / JCM 10246 / 7p75a</strain>
    </source>
</reference>
<dbReference type="InterPro" id="IPR001874">
    <property type="entry name" value="DHquinase_II"/>
</dbReference>
<dbReference type="PANTHER" id="PTHR21272">
    <property type="entry name" value="CATABOLIC 3-DEHYDROQUINASE"/>
    <property type="match status" value="1"/>
</dbReference>
<dbReference type="RefSeq" id="WP_013494646.1">
    <property type="nucleotide sequence ID" value="NC_014831.1"/>
</dbReference>
<dbReference type="Proteomes" id="UP000008915">
    <property type="component" value="Chromosome"/>
</dbReference>
<evidence type="ECO:0000256" key="11">
    <source>
        <dbReference type="PIRSR" id="PIRSR001399-3"/>
    </source>
</evidence>
<dbReference type="GO" id="GO:0008652">
    <property type="term" value="P:amino acid biosynthetic process"/>
    <property type="evidence" value="ECO:0007669"/>
    <property type="project" value="UniProtKB-KW"/>
</dbReference>
<evidence type="ECO:0000256" key="5">
    <source>
        <dbReference type="ARBA" id="ARBA00012060"/>
    </source>
</evidence>
<dbReference type="NCBIfam" id="NF003806">
    <property type="entry name" value="PRK05395.1-3"/>
    <property type="match status" value="1"/>
</dbReference>
<dbReference type="SUPFAM" id="SSF52304">
    <property type="entry name" value="Type II 3-dehydroquinate dehydratase"/>
    <property type="match status" value="1"/>
</dbReference>
<keyword evidence="13" id="KW-1185">Reference proteome</keyword>
<dbReference type="UniPathway" id="UPA00053">
    <property type="reaction ID" value="UER00086"/>
</dbReference>
<dbReference type="KEGG" id="tmr:Tmar_0216"/>
<feature type="binding site" evidence="8 10">
    <location>
        <begin position="117"/>
        <end position="118"/>
    </location>
    <ligand>
        <name>substrate</name>
    </ligand>
</feature>